<evidence type="ECO:0000313" key="3">
    <source>
        <dbReference type="Proteomes" id="UP000530928"/>
    </source>
</evidence>
<sequence>MRRILPALTLVMGMSLTAGCGASQAAGGVASVSGATATSAAPAATGTADQLEQGRVFAQCMRDNGVPMEDPDPAQGLAGRMGKVDHNSAAFKKALEACRDVAPFADRKELTPEDLEKMRAFAACMRDNGVDMPDPDPAGGFAAQIGKIKPDDPKVAKALEACNDELGSMRGRK</sequence>
<evidence type="ECO:0000313" key="2">
    <source>
        <dbReference type="EMBL" id="MBA2893385.1"/>
    </source>
</evidence>
<feature type="signal peptide" evidence="1">
    <location>
        <begin position="1"/>
        <end position="25"/>
    </location>
</feature>
<comment type="caution">
    <text evidence="2">The sequence shown here is derived from an EMBL/GenBank/DDBJ whole genome shotgun (WGS) entry which is preliminary data.</text>
</comment>
<reference evidence="2 3" key="1">
    <citation type="submission" date="2020-07" db="EMBL/GenBank/DDBJ databases">
        <title>Genomic Encyclopedia of Type Strains, Phase IV (KMG-IV): sequencing the most valuable type-strain genomes for metagenomic binning, comparative biology and taxonomic classification.</title>
        <authorList>
            <person name="Goeker M."/>
        </authorList>
    </citation>
    <scope>NUCLEOTIDE SEQUENCE [LARGE SCALE GENOMIC DNA]</scope>
    <source>
        <strain evidence="2 3">DSM 45533</strain>
    </source>
</reference>
<evidence type="ECO:0008006" key="4">
    <source>
        <dbReference type="Google" id="ProtNLM"/>
    </source>
</evidence>
<dbReference type="RefSeq" id="WP_220133832.1">
    <property type="nucleotide sequence ID" value="NZ_BAABAM010000003.1"/>
</dbReference>
<keyword evidence="3" id="KW-1185">Reference proteome</keyword>
<protein>
    <recommendedName>
        <fullName evidence="4">DUF732 domain-containing protein</fullName>
    </recommendedName>
</protein>
<gene>
    <name evidence="2" type="ORF">HNR30_004739</name>
</gene>
<organism evidence="2 3">
    <name type="scientific">Nonomuraea soli</name>
    <dbReference type="NCBI Taxonomy" id="1032476"/>
    <lineage>
        <taxon>Bacteria</taxon>
        <taxon>Bacillati</taxon>
        <taxon>Actinomycetota</taxon>
        <taxon>Actinomycetes</taxon>
        <taxon>Streptosporangiales</taxon>
        <taxon>Streptosporangiaceae</taxon>
        <taxon>Nonomuraea</taxon>
    </lineage>
</organism>
<dbReference type="Proteomes" id="UP000530928">
    <property type="component" value="Unassembled WGS sequence"/>
</dbReference>
<dbReference type="PROSITE" id="PS51257">
    <property type="entry name" value="PROKAR_LIPOPROTEIN"/>
    <property type="match status" value="1"/>
</dbReference>
<name>A0A7W0CLL5_9ACTN</name>
<feature type="chain" id="PRO_5031077037" description="DUF732 domain-containing protein" evidence="1">
    <location>
        <begin position="26"/>
        <end position="173"/>
    </location>
</feature>
<proteinExistence type="predicted"/>
<dbReference type="EMBL" id="JACDUR010000004">
    <property type="protein sequence ID" value="MBA2893385.1"/>
    <property type="molecule type" value="Genomic_DNA"/>
</dbReference>
<dbReference type="AlphaFoldDB" id="A0A7W0CLL5"/>
<keyword evidence="1" id="KW-0732">Signal</keyword>
<evidence type="ECO:0000256" key="1">
    <source>
        <dbReference type="SAM" id="SignalP"/>
    </source>
</evidence>
<accession>A0A7W0CLL5</accession>